<sequence>MDSDDDSIEALSAPPPDHKLLNHQYDSLDDLIEYLHDFAASAGFDIRKLRSSNIVKDFGPTYVAICCLRDKVRESIAHSRQVSTNKCDYPFRAVAKALASNNRKWTLQIVNGHHENHPAVEKEGLNRRFKPEHKAFVVTFTDHLAISNLGSMALSHNLVRFLG</sequence>
<dbReference type="AlphaFoldDB" id="A0AA40DTV4"/>
<name>A0AA40DTV4_9PEZI</name>
<organism evidence="1 2">
    <name type="scientific">Lasiosphaeria miniovina</name>
    <dbReference type="NCBI Taxonomy" id="1954250"/>
    <lineage>
        <taxon>Eukaryota</taxon>
        <taxon>Fungi</taxon>
        <taxon>Dikarya</taxon>
        <taxon>Ascomycota</taxon>
        <taxon>Pezizomycotina</taxon>
        <taxon>Sordariomycetes</taxon>
        <taxon>Sordariomycetidae</taxon>
        <taxon>Sordariales</taxon>
        <taxon>Lasiosphaeriaceae</taxon>
        <taxon>Lasiosphaeria</taxon>
    </lineage>
</organism>
<dbReference type="RefSeq" id="XP_060294504.1">
    <property type="nucleotide sequence ID" value="XM_060440113.1"/>
</dbReference>
<dbReference type="EMBL" id="JAUIRO010000005">
    <property type="protein sequence ID" value="KAK0713181.1"/>
    <property type="molecule type" value="Genomic_DNA"/>
</dbReference>
<gene>
    <name evidence="1" type="ORF">B0T26DRAFT_677548</name>
</gene>
<protein>
    <submittedName>
        <fullName evidence="1">Uncharacterized protein</fullName>
    </submittedName>
</protein>
<dbReference type="Proteomes" id="UP001172101">
    <property type="component" value="Unassembled WGS sequence"/>
</dbReference>
<evidence type="ECO:0000313" key="2">
    <source>
        <dbReference type="Proteomes" id="UP001172101"/>
    </source>
</evidence>
<keyword evidence="2" id="KW-1185">Reference proteome</keyword>
<dbReference type="GeneID" id="85323383"/>
<accession>A0AA40DTV4</accession>
<evidence type="ECO:0000313" key="1">
    <source>
        <dbReference type="EMBL" id="KAK0713181.1"/>
    </source>
</evidence>
<reference evidence="1" key="1">
    <citation type="submission" date="2023-06" db="EMBL/GenBank/DDBJ databases">
        <title>Genome-scale phylogeny and comparative genomics of the fungal order Sordariales.</title>
        <authorList>
            <consortium name="Lawrence Berkeley National Laboratory"/>
            <person name="Hensen N."/>
            <person name="Bonometti L."/>
            <person name="Westerberg I."/>
            <person name="Brannstrom I.O."/>
            <person name="Guillou S."/>
            <person name="Cros-Aarteil S."/>
            <person name="Calhoun S."/>
            <person name="Haridas S."/>
            <person name="Kuo A."/>
            <person name="Mondo S."/>
            <person name="Pangilinan J."/>
            <person name="Riley R."/>
            <person name="LaButti K."/>
            <person name="Andreopoulos B."/>
            <person name="Lipzen A."/>
            <person name="Chen C."/>
            <person name="Yanf M."/>
            <person name="Daum C."/>
            <person name="Ng V."/>
            <person name="Clum A."/>
            <person name="Steindorff A."/>
            <person name="Ohm R."/>
            <person name="Martin F."/>
            <person name="Silar P."/>
            <person name="Natvig D."/>
            <person name="Lalanne C."/>
            <person name="Gautier V."/>
            <person name="Ament-velasquez S.L."/>
            <person name="Kruys A."/>
            <person name="Hutchinson M.I."/>
            <person name="Powell A.J."/>
            <person name="Barry K."/>
            <person name="Miller A.N."/>
            <person name="Grigoriev I.V."/>
            <person name="Debuchy R."/>
            <person name="Gladieux P."/>
            <person name="Thoren M.H."/>
            <person name="Johannesson H."/>
        </authorList>
    </citation>
    <scope>NUCLEOTIDE SEQUENCE</scope>
    <source>
        <strain evidence="1">SMH2392-1A</strain>
    </source>
</reference>
<comment type="caution">
    <text evidence="1">The sequence shown here is derived from an EMBL/GenBank/DDBJ whole genome shotgun (WGS) entry which is preliminary data.</text>
</comment>
<proteinExistence type="predicted"/>